<dbReference type="InterPro" id="IPR043136">
    <property type="entry name" value="B30.2/SPRY_sf"/>
</dbReference>
<sequence>MNALFDEKETKWVDDSSNNESTFTLSGSNCNEITLKSGKQGTPYNIMLQSSTAALPSSKDAYFEASIQNLKGSLAIGMATPSEFQPGWKTKGMFYNGFNITNGSAAKIVGFGPSSGSQIKNGDVIAVYMHQNGDDTMDVIFYHDGTCLGTAFHLSPASVSNFRPCLHVDGMATVAYEAPELIPTTMIRDTSSSIDTKSFDGDWEIKQCFLGPELGEYNIPEEVLPILSLMEIPAEAGFRLSIKVANKMNAKIALTEGEKDAKKTQDDGFTKITIGPVMSTMMMPPPDVYDFEKYLNESLPIFTKMIVSENGDLIMSGPTAEIICSRYVDSHDVLTEYH</sequence>
<reference evidence="1" key="1">
    <citation type="submission" date="2021-01" db="EMBL/GenBank/DDBJ databases">
        <authorList>
            <person name="Corre E."/>
            <person name="Pelletier E."/>
            <person name="Niang G."/>
            <person name="Scheremetjew M."/>
            <person name="Finn R."/>
            <person name="Kale V."/>
            <person name="Holt S."/>
            <person name="Cochrane G."/>
            <person name="Meng A."/>
            <person name="Brown T."/>
            <person name="Cohen L."/>
        </authorList>
    </citation>
    <scope>NUCLEOTIDE SEQUENCE</scope>
    <source>
        <strain evidence="1">CCMP826</strain>
    </source>
</reference>
<name>A0A7S2H1Z7_9STRA</name>
<accession>A0A7S2H1Z7</accession>
<dbReference type="EMBL" id="HBGV01005013">
    <property type="protein sequence ID" value="CAD9478206.1"/>
    <property type="molecule type" value="Transcribed_RNA"/>
</dbReference>
<proteinExistence type="predicted"/>
<organism evidence="1">
    <name type="scientific">Helicotheca tamesis</name>
    <dbReference type="NCBI Taxonomy" id="374047"/>
    <lineage>
        <taxon>Eukaryota</taxon>
        <taxon>Sar</taxon>
        <taxon>Stramenopiles</taxon>
        <taxon>Ochrophyta</taxon>
        <taxon>Bacillariophyta</taxon>
        <taxon>Mediophyceae</taxon>
        <taxon>Lithodesmiophycidae</taxon>
        <taxon>Lithodesmiales</taxon>
        <taxon>Lithodesmiaceae</taxon>
        <taxon>Helicotheca</taxon>
    </lineage>
</organism>
<dbReference type="AlphaFoldDB" id="A0A7S2H1Z7"/>
<evidence type="ECO:0008006" key="2">
    <source>
        <dbReference type="Google" id="ProtNLM"/>
    </source>
</evidence>
<evidence type="ECO:0000313" key="1">
    <source>
        <dbReference type="EMBL" id="CAD9478206.1"/>
    </source>
</evidence>
<gene>
    <name evidence="1" type="ORF">HTAM1171_LOCUS3021</name>
</gene>
<protein>
    <recommendedName>
        <fullName evidence="2">B30.2/SPRY domain-containing protein</fullName>
    </recommendedName>
</protein>
<dbReference type="Gene3D" id="2.60.120.920">
    <property type="match status" value="1"/>
</dbReference>